<evidence type="ECO:0000313" key="2">
    <source>
        <dbReference type="Proteomes" id="UP000255066"/>
    </source>
</evidence>
<sequence length="37" mass="4326">MGRSNTIDVVWVHDKFMMNTQEILSYVAISLIMAFTY</sequence>
<organism evidence="1 2">
    <name type="scientific">Legionella birminghamensis</name>
    <dbReference type="NCBI Taxonomy" id="28083"/>
    <lineage>
        <taxon>Bacteria</taxon>
        <taxon>Pseudomonadati</taxon>
        <taxon>Pseudomonadota</taxon>
        <taxon>Gammaproteobacteria</taxon>
        <taxon>Legionellales</taxon>
        <taxon>Legionellaceae</taxon>
        <taxon>Legionella</taxon>
    </lineage>
</organism>
<protein>
    <submittedName>
        <fullName evidence="1">Uncharacterized protein</fullName>
    </submittedName>
</protein>
<gene>
    <name evidence="1" type="ORF">NCTC12437_02970</name>
</gene>
<accession>A0A378IE48</accession>
<name>A0A378IE48_9GAMM</name>
<dbReference type="EMBL" id="UGNW01000001">
    <property type="protein sequence ID" value="STX33150.1"/>
    <property type="molecule type" value="Genomic_DNA"/>
</dbReference>
<dbReference type="Proteomes" id="UP000255066">
    <property type="component" value="Unassembled WGS sequence"/>
</dbReference>
<reference evidence="1 2" key="1">
    <citation type="submission" date="2018-06" db="EMBL/GenBank/DDBJ databases">
        <authorList>
            <consortium name="Pathogen Informatics"/>
            <person name="Doyle S."/>
        </authorList>
    </citation>
    <scope>NUCLEOTIDE SEQUENCE [LARGE SCALE GENOMIC DNA]</scope>
    <source>
        <strain evidence="1 2">NCTC12437</strain>
    </source>
</reference>
<evidence type="ECO:0000313" key="1">
    <source>
        <dbReference type="EMBL" id="STX33150.1"/>
    </source>
</evidence>
<proteinExistence type="predicted"/>
<dbReference type="AlphaFoldDB" id="A0A378IE48"/>